<feature type="compositionally biased region" description="Basic residues" evidence="1">
    <location>
        <begin position="176"/>
        <end position="197"/>
    </location>
</feature>
<accession>A0ABP5XQH6</accession>
<sequence>MSVGSGECLGLGAVGPQYGDGDDVLHTALRHATEDTTGTDLHERPDTQLVQSPHTVRETNRLAHVPNPIRRGVRLGQTTREVRNDRNPRLVEDQPADDLAELLQHRIHQRRMERVAHLQARRLTTLTGEQLRNRQNRILNTGNHHRGGTVDRGDAHAVGQVGQHLVLDGLYGNHRTASRQRLHQTRTRRHQPRRILK</sequence>
<keyword evidence="3" id="KW-1185">Reference proteome</keyword>
<protein>
    <submittedName>
        <fullName evidence="2">Uncharacterized protein</fullName>
    </submittedName>
</protein>
<gene>
    <name evidence="2" type="ORF">GCM10010422_01680</name>
</gene>
<dbReference type="Proteomes" id="UP001501721">
    <property type="component" value="Unassembled WGS sequence"/>
</dbReference>
<evidence type="ECO:0000313" key="3">
    <source>
        <dbReference type="Proteomes" id="UP001501721"/>
    </source>
</evidence>
<dbReference type="EMBL" id="BAAATL010000001">
    <property type="protein sequence ID" value="GAA2464849.1"/>
    <property type="molecule type" value="Genomic_DNA"/>
</dbReference>
<name>A0ABP5XQH6_9ACTN</name>
<evidence type="ECO:0000313" key="2">
    <source>
        <dbReference type="EMBL" id="GAA2464849.1"/>
    </source>
</evidence>
<reference evidence="3" key="1">
    <citation type="journal article" date="2019" name="Int. J. Syst. Evol. Microbiol.">
        <title>The Global Catalogue of Microorganisms (GCM) 10K type strain sequencing project: providing services to taxonomists for standard genome sequencing and annotation.</title>
        <authorList>
            <consortium name="The Broad Institute Genomics Platform"/>
            <consortium name="The Broad Institute Genome Sequencing Center for Infectious Disease"/>
            <person name="Wu L."/>
            <person name="Ma J."/>
        </authorList>
    </citation>
    <scope>NUCLEOTIDE SEQUENCE [LARGE SCALE GENOMIC DNA]</scope>
    <source>
        <strain evidence="3">JCM 6923</strain>
    </source>
</reference>
<evidence type="ECO:0000256" key="1">
    <source>
        <dbReference type="SAM" id="MobiDB-lite"/>
    </source>
</evidence>
<proteinExistence type="predicted"/>
<feature type="region of interest" description="Disordered" evidence="1">
    <location>
        <begin position="34"/>
        <end position="53"/>
    </location>
</feature>
<feature type="region of interest" description="Disordered" evidence="1">
    <location>
        <begin position="173"/>
        <end position="197"/>
    </location>
</feature>
<comment type="caution">
    <text evidence="2">The sequence shown here is derived from an EMBL/GenBank/DDBJ whole genome shotgun (WGS) entry which is preliminary data.</text>
</comment>
<organism evidence="2 3">
    <name type="scientific">Streptomyces graminearus</name>
    <dbReference type="NCBI Taxonomy" id="284030"/>
    <lineage>
        <taxon>Bacteria</taxon>
        <taxon>Bacillati</taxon>
        <taxon>Actinomycetota</taxon>
        <taxon>Actinomycetes</taxon>
        <taxon>Kitasatosporales</taxon>
        <taxon>Streptomycetaceae</taxon>
        <taxon>Streptomyces</taxon>
    </lineage>
</organism>